<accession>A0ABV2AIX2</accession>
<feature type="region of interest" description="Disordered" evidence="2">
    <location>
        <begin position="1"/>
        <end position="22"/>
    </location>
</feature>
<keyword evidence="4" id="KW-1185">Reference proteome</keyword>
<evidence type="ECO:0000313" key="3">
    <source>
        <dbReference type="EMBL" id="MES1919625.1"/>
    </source>
</evidence>
<dbReference type="Proteomes" id="UP001439008">
    <property type="component" value="Unassembled WGS sequence"/>
</dbReference>
<evidence type="ECO:0000313" key="4">
    <source>
        <dbReference type="Proteomes" id="UP001439008"/>
    </source>
</evidence>
<protein>
    <submittedName>
        <fullName evidence="3">Uncharacterized protein</fullName>
    </submittedName>
</protein>
<proteinExistence type="predicted"/>
<evidence type="ECO:0000256" key="2">
    <source>
        <dbReference type="SAM" id="MobiDB-lite"/>
    </source>
</evidence>
<name>A0ABV2AIX2_9EUKA</name>
<reference evidence="3 4" key="1">
    <citation type="journal article" date="2024" name="BMC Biol.">
        <title>Comparative genomics of Ascetosporea gives new insight into the evolutionary basis for animal parasitism in Rhizaria.</title>
        <authorList>
            <person name="Hiltunen Thoren M."/>
            <person name="Onut-Brannstrom I."/>
            <person name="Alfjorden A."/>
            <person name="Peckova H."/>
            <person name="Swords F."/>
            <person name="Hooper C."/>
            <person name="Holzer A.S."/>
            <person name="Bass D."/>
            <person name="Burki F."/>
        </authorList>
    </citation>
    <scope>NUCLEOTIDE SEQUENCE [LARGE SCALE GENOMIC DNA]</scope>
    <source>
        <strain evidence="3">20-A016</strain>
    </source>
</reference>
<feature type="compositionally biased region" description="Basic and acidic residues" evidence="2">
    <location>
        <begin position="10"/>
        <end position="19"/>
    </location>
</feature>
<organism evidence="3 4">
    <name type="scientific">Bonamia ostreae</name>
    <dbReference type="NCBI Taxonomy" id="126728"/>
    <lineage>
        <taxon>Eukaryota</taxon>
        <taxon>Sar</taxon>
        <taxon>Rhizaria</taxon>
        <taxon>Endomyxa</taxon>
        <taxon>Ascetosporea</taxon>
        <taxon>Haplosporida</taxon>
        <taxon>Bonamia</taxon>
    </lineage>
</organism>
<gene>
    <name evidence="3" type="ORF">MHBO_001423</name>
</gene>
<dbReference type="EMBL" id="JBDODL010000345">
    <property type="protein sequence ID" value="MES1919625.1"/>
    <property type="molecule type" value="Genomic_DNA"/>
</dbReference>
<comment type="caution">
    <text evidence="3">The sequence shown here is derived from an EMBL/GenBank/DDBJ whole genome shotgun (WGS) entry which is preliminary data.</text>
</comment>
<evidence type="ECO:0000256" key="1">
    <source>
        <dbReference type="SAM" id="Coils"/>
    </source>
</evidence>
<keyword evidence="1" id="KW-0175">Coiled coil</keyword>
<sequence>MESVSSSTARNHDTVHFTNEEDGPASFAKELGFLDENISRLKTTLNSAISLISDFVKQKAESADGVVKMTELVSNKTTPSFEGRIDFRPILEKQKRDRKRTLKALEPLSISLSALTSLENELKETERQFANLENVQI</sequence>
<feature type="coiled-coil region" evidence="1">
    <location>
        <begin position="108"/>
        <end position="135"/>
    </location>
</feature>